<keyword evidence="2 8" id="KW-0808">Transferase</keyword>
<evidence type="ECO:0000256" key="8">
    <source>
        <dbReference type="HAMAP-Rule" id="MF_00316"/>
    </source>
</evidence>
<protein>
    <recommendedName>
        <fullName evidence="8">Probable molybdenum cofactor guanylyltransferase</fullName>
        <shortName evidence="8">MoCo guanylyltransferase</shortName>
        <ecNumber evidence="8">2.7.7.77</ecNumber>
    </recommendedName>
    <alternativeName>
        <fullName evidence="8">GTP:molybdopterin guanylyltransferase</fullName>
    </alternativeName>
    <alternativeName>
        <fullName evidence="8">Mo-MPT guanylyltransferase</fullName>
    </alternativeName>
    <alternativeName>
        <fullName evidence="8">Molybdopterin guanylyltransferase</fullName>
    </alternativeName>
    <alternativeName>
        <fullName evidence="8">Molybdopterin-guanine dinucleotide synthase</fullName>
        <shortName evidence="8">MGD synthase</shortName>
    </alternativeName>
</protein>
<dbReference type="SUPFAM" id="SSF53448">
    <property type="entry name" value="Nucleotide-diphospho-sugar transferases"/>
    <property type="match status" value="1"/>
</dbReference>
<feature type="binding site" evidence="8">
    <location>
        <position position="102"/>
    </location>
    <ligand>
        <name>GTP</name>
        <dbReference type="ChEBI" id="CHEBI:37565"/>
    </ligand>
</feature>
<comment type="catalytic activity">
    <reaction evidence="8">
        <text>Mo-molybdopterin + GTP + H(+) = Mo-molybdopterin guanine dinucleotide + diphosphate</text>
        <dbReference type="Rhea" id="RHEA:34243"/>
        <dbReference type="ChEBI" id="CHEBI:15378"/>
        <dbReference type="ChEBI" id="CHEBI:33019"/>
        <dbReference type="ChEBI" id="CHEBI:37565"/>
        <dbReference type="ChEBI" id="CHEBI:71302"/>
        <dbReference type="ChEBI" id="CHEBI:71310"/>
        <dbReference type="EC" id="2.7.7.77"/>
    </reaction>
</comment>
<feature type="binding site" evidence="8">
    <location>
        <position position="22"/>
    </location>
    <ligand>
        <name>GTP</name>
        <dbReference type="ChEBI" id="CHEBI:37565"/>
    </ligand>
</feature>
<dbReference type="PANTHER" id="PTHR19136">
    <property type="entry name" value="MOLYBDENUM COFACTOR GUANYLYLTRANSFERASE"/>
    <property type="match status" value="1"/>
</dbReference>
<proteinExistence type="inferred from homology"/>
<feature type="binding site" evidence="8">
    <location>
        <position position="102"/>
    </location>
    <ligand>
        <name>Mg(2+)</name>
        <dbReference type="ChEBI" id="CHEBI:18420"/>
    </ligand>
</feature>
<evidence type="ECO:0000313" key="10">
    <source>
        <dbReference type="EMBL" id="WEU39801.1"/>
    </source>
</evidence>
<comment type="subcellular location">
    <subcellularLocation>
        <location evidence="8">Cytoplasm</location>
    </subcellularLocation>
</comment>
<feature type="binding site" evidence="8">
    <location>
        <position position="72"/>
    </location>
    <ligand>
        <name>GTP</name>
        <dbReference type="ChEBI" id="CHEBI:37565"/>
    </ligand>
</feature>
<dbReference type="Gene3D" id="3.90.550.10">
    <property type="entry name" value="Spore Coat Polysaccharide Biosynthesis Protein SpsA, Chain A"/>
    <property type="match status" value="1"/>
</dbReference>
<comment type="cofactor">
    <cofactor evidence="8">
        <name>Mg(2+)</name>
        <dbReference type="ChEBI" id="CHEBI:18420"/>
    </cofactor>
</comment>
<accession>A0AAF0D196</accession>
<keyword evidence="6 8" id="KW-0342">GTP-binding</keyword>
<comment type="domain">
    <text evidence="8">The N-terminal domain determines nucleotide recognition and specific binding, while the C-terminal domain determines the specific binding to the target protein.</text>
</comment>
<dbReference type="EC" id="2.7.7.77" evidence="8"/>
<comment type="caution">
    <text evidence="8">Lacks conserved residue(s) required for the propagation of feature annotation.</text>
</comment>
<dbReference type="KEGG" id="oyw:OdinLCB4_004830"/>
<dbReference type="HAMAP" id="MF_00316">
    <property type="entry name" value="MobA"/>
    <property type="match status" value="1"/>
</dbReference>
<evidence type="ECO:0000256" key="1">
    <source>
        <dbReference type="ARBA" id="ARBA00022490"/>
    </source>
</evidence>
<dbReference type="GO" id="GO:0005525">
    <property type="term" value="F:GTP binding"/>
    <property type="evidence" value="ECO:0007669"/>
    <property type="project" value="UniProtKB-UniRule"/>
</dbReference>
<dbReference type="GO" id="GO:0061603">
    <property type="term" value="F:molybdenum cofactor guanylyltransferase activity"/>
    <property type="evidence" value="ECO:0007669"/>
    <property type="project" value="UniProtKB-EC"/>
</dbReference>
<feature type="domain" description="MobA-like NTP transferase" evidence="9">
    <location>
        <begin position="8"/>
        <end position="156"/>
    </location>
</feature>
<reference evidence="10" key="1">
    <citation type="journal article" date="2017" name="Nature">
        <title>Asgard archaea illuminate the origin of eukaryotic cellular complexity.</title>
        <authorList>
            <person name="Zaremba-Niedzwiedzka K."/>
            <person name="Caceres E.F."/>
            <person name="Saw J.H."/>
            <person name="Backstrom D."/>
            <person name="Juzokaite L."/>
            <person name="Vancaester E."/>
            <person name="Seitz K.W."/>
            <person name="Anantharaman K."/>
            <person name="Starnawski P."/>
            <person name="Kjeldsen K.U."/>
            <person name="Scott M.B."/>
            <person name="Nunoura T."/>
            <person name="Banfield J.F."/>
            <person name="Schramm A."/>
            <person name="Baker B.J."/>
            <person name="Spang A."/>
            <person name="Ettema T.J.G."/>
        </authorList>
    </citation>
    <scope>NUCLEOTIDE SEQUENCE</scope>
    <source>
        <strain evidence="10">LCB_4</strain>
    </source>
</reference>
<evidence type="ECO:0000256" key="5">
    <source>
        <dbReference type="ARBA" id="ARBA00022842"/>
    </source>
</evidence>
<dbReference type="InterPro" id="IPR013482">
    <property type="entry name" value="Molybde_CF_guanTrfase"/>
</dbReference>
<dbReference type="GO" id="GO:0005737">
    <property type="term" value="C:cytoplasm"/>
    <property type="evidence" value="ECO:0007669"/>
    <property type="project" value="UniProtKB-SubCell"/>
</dbReference>
<dbReference type="CDD" id="cd02503">
    <property type="entry name" value="MobA"/>
    <property type="match status" value="1"/>
</dbReference>
<dbReference type="AlphaFoldDB" id="A0AAF0D196"/>
<dbReference type="InterPro" id="IPR029044">
    <property type="entry name" value="Nucleotide-diphossugar_trans"/>
</dbReference>
<dbReference type="Pfam" id="PF12804">
    <property type="entry name" value="NTP_transf_3"/>
    <property type="match status" value="1"/>
</dbReference>
<reference evidence="10" key="2">
    <citation type="journal article" date="2022" name="Nat. Microbiol.">
        <title>A closed Candidatus Odinarchaeum chromosome exposes Asgard archaeal viruses.</title>
        <authorList>
            <person name="Tamarit D."/>
            <person name="Caceres E.F."/>
            <person name="Krupovic M."/>
            <person name="Nijland R."/>
            <person name="Eme L."/>
            <person name="Robinson N.P."/>
            <person name="Ettema T.J.G."/>
        </authorList>
    </citation>
    <scope>NUCLEOTIDE SEQUENCE</scope>
    <source>
        <strain evidence="10">LCB_4</strain>
    </source>
</reference>
<keyword evidence="10" id="KW-0548">Nucleotidyltransferase</keyword>
<keyword evidence="7 8" id="KW-0501">Molybdenum cofactor biosynthesis</keyword>
<dbReference type="GO" id="GO:0046872">
    <property type="term" value="F:metal ion binding"/>
    <property type="evidence" value="ECO:0007669"/>
    <property type="project" value="UniProtKB-KW"/>
</dbReference>
<evidence type="ECO:0000256" key="6">
    <source>
        <dbReference type="ARBA" id="ARBA00023134"/>
    </source>
</evidence>
<feature type="binding site" evidence="8">
    <location>
        <begin position="10"/>
        <end position="12"/>
    </location>
    <ligand>
        <name>GTP</name>
        <dbReference type="ChEBI" id="CHEBI:37565"/>
    </ligand>
</feature>
<sequence>MTDISTIVILCGGESNRLGSNKAFLKINSKTLIEFIISRVKQYFKNVFVVVKEPEDSLKIQNLVKNITVLEDKVKDVHAPIIGLLTAVEKIDEPFFFALSCDTPLVDLNIINILIKSLGDHNAVIPRWPNGFIEPLFAVYRREALRKSILSVLSEGKLDLNSVVLKIPKVLYFSTMVMEKFNPKLDCLLNVNTPGDYDKCISKIKKYLV</sequence>
<evidence type="ECO:0000313" key="11">
    <source>
        <dbReference type="Proteomes" id="UP000186851"/>
    </source>
</evidence>
<dbReference type="Proteomes" id="UP000186851">
    <property type="component" value="Chromosome"/>
</dbReference>
<gene>
    <name evidence="8" type="primary">mobA</name>
    <name evidence="10" type="ORF">OdinLCB4_004830</name>
</gene>
<evidence type="ECO:0000256" key="7">
    <source>
        <dbReference type="ARBA" id="ARBA00023150"/>
    </source>
</evidence>
<keyword evidence="4 8" id="KW-0547">Nucleotide-binding</keyword>
<dbReference type="PANTHER" id="PTHR19136:SF81">
    <property type="entry name" value="MOLYBDENUM COFACTOR GUANYLYLTRANSFERASE"/>
    <property type="match status" value="1"/>
</dbReference>
<evidence type="ECO:0000256" key="3">
    <source>
        <dbReference type="ARBA" id="ARBA00022723"/>
    </source>
</evidence>
<organism evidence="10 11">
    <name type="scientific">Odinarchaeota yellowstonii (strain LCB_4)</name>
    <dbReference type="NCBI Taxonomy" id="1841599"/>
    <lineage>
        <taxon>Archaea</taxon>
        <taxon>Promethearchaeati</taxon>
        <taxon>Candidatus Odinarchaeota</taxon>
        <taxon>Candidatus Odinarchaeia</taxon>
        <taxon>Candidatus Odinarchaeales</taxon>
        <taxon>Candidatus Odinarchaeaceae</taxon>
        <taxon>Candidatus Odinarchaeum</taxon>
    </lineage>
</organism>
<evidence type="ECO:0000256" key="2">
    <source>
        <dbReference type="ARBA" id="ARBA00022679"/>
    </source>
</evidence>
<keyword evidence="5 8" id="KW-0460">Magnesium</keyword>
<keyword evidence="3 8" id="KW-0479">Metal-binding</keyword>
<name>A0AAF0D196_ODILC</name>
<evidence type="ECO:0000256" key="4">
    <source>
        <dbReference type="ARBA" id="ARBA00022741"/>
    </source>
</evidence>
<dbReference type="EMBL" id="CP091871">
    <property type="protein sequence ID" value="WEU39801.1"/>
    <property type="molecule type" value="Genomic_DNA"/>
</dbReference>
<keyword evidence="1 8" id="KW-0963">Cytoplasm</keyword>
<comment type="similarity">
    <text evidence="8">Belongs to the MobA family.</text>
</comment>
<comment type="function">
    <text evidence="8">Transfers a GMP moiety from GTP to Mo-molybdopterin (Mo-MPT) cofactor (Moco or molybdenum cofactor) to form Mo-molybdopterin guanine dinucleotide (Mo-MGD) cofactor.</text>
</comment>
<dbReference type="InterPro" id="IPR025877">
    <property type="entry name" value="MobA-like_NTP_Trfase"/>
</dbReference>
<dbReference type="GO" id="GO:0006777">
    <property type="term" value="P:Mo-molybdopterin cofactor biosynthetic process"/>
    <property type="evidence" value="ECO:0007669"/>
    <property type="project" value="UniProtKB-KW"/>
</dbReference>
<evidence type="ECO:0000259" key="9">
    <source>
        <dbReference type="Pfam" id="PF12804"/>
    </source>
</evidence>